<comment type="caution">
    <text evidence="1">The sequence shown here is derived from an EMBL/GenBank/DDBJ whole genome shotgun (WGS) entry which is preliminary data.</text>
</comment>
<name>A0ABQ7TUB7_SOLTU</name>
<sequence>MSARISSYTIEYCIWIRKEAKGKELSGEGYYGLNDERENTWVHSLLNLEYEVSPYTIVYHIQSKSAPHSPPSENRKGKRKMVNNKVMIETIEEEHPSNELVSKLKQKIRELEEEISDMREWAKLLLYINPSLETNIDNQHVTN</sequence>
<organism evidence="1 2">
    <name type="scientific">Solanum tuberosum</name>
    <name type="common">Potato</name>
    <dbReference type="NCBI Taxonomy" id="4113"/>
    <lineage>
        <taxon>Eukaryota</taxon>
        <taxon>Viridiplantae</taxon>
        <taxon>Streptophyta</taxon>
        <taxon>Embryophyta</taxon>
        <taxon>Tracheophyta</taxon>
        <taxon>Spermatophyta</taxon>
        <taxon>Magnoliopsida</taxon>
        <taxon>eudicotyledons</taxon>
        <taxon>Gunneridae</taxon>
        <taxon>Pentapetalae</taxon>
        <taxon>asterids</taxon>
        <taxon>lamiids</taxon>
        <taxon>Solanales</taxon>
        <taxon>Solanaceae</taxon>
        <taxon>Solanoideae</taxon>
        <taxon>Solaneae</taxon>
        <taxon>Solanum</taxon>
    </lineage>
</organism>
<gene>
    <name evidence="1" type="ORF">KY290_036554</name>
</gene>
<reference evidence="1 2" key="1">
    <citation type="journal article" date="2021" name="bioRxiv">
        <title>Chromosome-scale and haplotype-resolved genome assembly of a tetraploid potato cultivar.</title>
        <authorList>
            <person name="Sun H."/>
            <person name="Jiao W.-B."/>
            <person name="Krause K."/>
            <person name="Campoy J.A."/>
            <person name="Goel M."/>
            <person name="Folz-Donahue K."/>
            <person name="Kukat C."/>
            <person name="Huettel B."/>
            <person name="Schneeberger K."/>
        </authorList>
    </citation>
    <scope>NUCLEOTIDE SEQUENCE [LARGE SCALE GENOMIC DNA]</scope>
    <source>
        <strain evidence="1">SolTubOtavaFocal</strain>
        <tissue evidence="1">Leaves</tissue>
    </source>
</reference>
<dbReference type="Proteomes" id="UP000826656">
    <property type="component" value="Unassembled WGS sequence"/>
</dbReference>
<keyword evidence="2" id="KW-1185">Reference proteome</keyword>
<dbReference type="EMBL" id="JAIVGD010000028">
    <property type="protein sequence ID" value="KAH0737849.1"/>
    <property type="molecule type" value="Genomic_DNA"/>
</dbReference>
<evidence type="ECO:0000313" key="1">
    <source>
        <dbReference type="EMBL" id="KAH0737849.1"/>
    </source>
</evidence>
<protein>
    <submittedName>
        <fullName evidence="1">Uncharacterized protein</fullName>
    </submittedName>
</protein>
<evidence type="ECO:0000313" key="2">
    <source>
        <dbReference type="Proteomes" id="UP000826656"/>
    </source>
</evidence>
<proteinExistence type="predicted"/>
<accession>A0ABQ7TUB7</accession>